<keyword evidence="2 7" id="KW-0812">Transmembrane</keyword>
<evidence type="ECO:0000256" key="2">
    <source>
        <dbReference type="ARBA" id="ARBA00022692"/>
    </source>
</evidence>
<dbReference type="PANTHER" id="PTHR12924:SF0">
    <property type="entry name" value="TRANSLOCON-ASSOCIATED PROTEIN SUBUNIT ALPHA"/>
    <property type="match status" value="1"/>
</dbReference>
<dbReference type="Pfam" id="PF03896">
    <property type="entry name" value="TRAP_alpha"/>
    <property type="match status" value="1"/>
</dbReference>
<gene>
    <name evidence="9" type="ORF">KSP40_PGU000946</name>
</gene>
<protein>
    <recommendedName>
        <fullName evidence="7">Translocon-associated protein subunit alpha</fullName>
        <shortName evidence="7">TRAP-alpha</shortName>
    </recommendedName>
    <alternativeName>
        <fullName evidence="7">Signal sequence receptor subunit alpha</fullName>
    </alternativeName>
</protein>
<evidence type="ECO:0000256" key="8">
    <source>
        <dbReference type="SAM" id="SignalP"/>
    </source>
</evidence>
<evidence type="ECO:0000313" key="10">
    <source>
        <dbReference type="Proteomes" id="UP001412067"/>
    </source>
</evidence>
<keyword evidence="6 7" id="KW-0472">Membrane</keyword>
<evidence type="ECO:0000256" key="4">
    <source>
        <dbReference type="ARBA" id="ARBA00022824"/>
    </source>
</evidence>
<comment type="similarity">
    <text evidence="7">Belongs to the TRAP-alpha family.</text>
</comment>
<keyword evidence="5 7" id="KW-1133">Transmembrane helix</keyword>
<feature type="chain" id="PRO_5045949259" description="Translocon-associated protein subunit alpha" evidence="8">
    <location>
        <begin position="26"/>
        <end position="255"/>
    </location>
</feature>
<dbReference type="Proteomes" id="UP001412067">
    <property type="component" value="Unassembled WGS sequence"/>
</dbReference>
<evidence type="ECO:0000256" key="3">
    <source>
        <dbReference type="ARBA" id="ARBA00022729"/>
    </source>
</evidence>
<comment type="domain">
    <text evidence="7">Shows a remarkable charge distribution with the N-terminus being highly negatively charged, and the cytoplasmic C-terminus positively charged.</text>
</comment>
<keyword evidence="10" id="KW-1185">Reference proteome</keyword>
<feature type="signal peptide" evidence="8">
    <location>
        <begin position="1"/>
        <end position="25"/>
    </location>
</feature>
<evidence type="ECO:0000256" key="1">
    <source>
        <dbReference type="ARBA" id="ARBA00004115"/>
    </source>
</evidence>
<comment type="subcellular location">
    <subcellularLocation>
        <location evidence="1 7">Endoplasmic reticulum membrane</location>
        <topology evidence="1 7">Single-pass type I membrane protein</topology>
    </subcellularLocation>
</comment>
<comment type="caution">
    <text evidence="7">Lacks conserved residue(s) required for the propagation of feature annotation.</text>
</comment>
<dbReference type="InterPro" id="IPR005595">
    <property type="entry name" value="TRAP_alpha"/>
</dbReference>
<evidence type="ECO:0000256" key="6">
    <source>
        <dbReference type="ARBA" id="ARBA00023136"/>
    </source>
</evidence>
<keyword evidence="7" id="KW-0106">Calcium</keyword>
<organism evidence="9 10">
    <name type="scientific">Platanthera guangdongensis</name>
    <dbReference type="NCBI Taxonomy" id="2320717"/>
    <lineage>
        <taxon>Eukaryota</taxon>
        <taxon>Viridiplantae</taxon>
        <taxon>Streptophyta</taxon>
        <taxon>Embryophyta</taxon>
        <taxon>Tracheophyta</taxon>
        <taxon>Spermatophyta</taxon>
        <taxon>Magnoliopsida</taxon>
        <taxon>Liliopsida</taxon>
        <taxon>Asparagales</taxon>
        <taxon>Orchidaceae</taxon>
        <taxon>Orchidoideae</taxon>
        <taxon>Orchideae</taxon>
        <taxon>Orchidinae</taxon>
        <taxon>Platanthera</taxon>
    </lineage>
</organism>
<name>A0ABR2M240_9ASPA</name>
<reference evidence="9 10" key="1">
    <citation type="journal article" date="2022" name="Nat. Plants">
        <title>Genomes of leafy and leafless Platanthera orchids illuminate the evolution of mycoheterotrophy.</title>
        <authorList>
            <person name="Li M.H."/>
            <person name="Liu K.W."/>
            <person name="Li Z."/>
            <person name="Lu H.C."/>
            <person name="Ye Q.L."/>
            <person name="Zhang D."/>
            <person name="Wang J.Y."/>
            <person name="Li Y.F."/>
            <person name="Zhong Z.M."/>
            <person name="Liu X."/>
            <person name="Yu X."/>
            <person name="Liu D.K."/>
            <person name="Tu X.D."/>
            <person name="Liu B."/>
            <person name="Hao Y."/>
            <person name="Liao X.Y."/>
            <person name="Jiang Y.T."/>
            <person name="Sun W.H."/>
            <person name="Chen J."/>
            <person name="Chen Y.Q."/>
            <person name="Ai Y."/>
            <person name="Zhai J.W."/>
            <person name="Wu S.S."/>
            <person name="Zhou Z."/>
            <person name="Hsiao Y.Y."/>
            <person name="Wu W.L."/>
            <person name="Chen Y.Y."/>
            <person name="Lin Y.F."/>
            <person name="Hsu J.L."/>
            <person name="Li C.Y."/>
            <person name="Wang Z.W."/>
            <person name="Zhao X."/>
            <person name="Zhong W.Y."/>
            <person name="Ma X.K."/>
            <person name="Ma L."/>
            <person name="Huang J."/>
            <person name="Chen G.Z."/>
            <person name="Huang M.Z."/>
            <person name="Huang L."/>
            <person name="Peng D.H."/>
            <person name="Luo Y.B."/>
            <person name="Zou S.Q."/>
            <person name="Chen S.P."/>
            <person name="Lan S."/>
            <person name="Tsai W.C."/>
            <person name="Van de Peer Y."/>
            <person name="Liu Z.J."/>
        </authorList>
    </citation>
    <scope>NUCLEOTIDE SEQUENCE [LARGE SCALE GENOMIC DNA]</scope>
    <source>
        <strain evidence="9">Lor288</strain>
    </source>
</reference>
<keyword evidence="4 7" id="KW-0256">Endoplasmic reticulum</keyword>
<feature type="transmembrane region" description="Helical" evidence="7">
    <location>
        <begin position="216"/>
        <end position="233"/>
    </location>
</feature>
<evidence type="ECO:0000256" key="5">
    <source>
        <dbReference type="ARBA" id="ARBA00022989"/>
    </source>
</evidence>
<accession>A0ABR2M240</accession>
<dbReference type="PANTHER" id="PTHR12924">
    <property type="entry name" value="TRANSLOCON-ASSOCIATED PROTEIN, ALPHA SUBUNIT"/>
    <property type="match status" value="1"/>
</dbReference>
<dbReference type="EMBL" id="JBBWWR010000013">
    <property type="protein sequence ID" value="KAK8956398.1"/>
    <property type="molecule type" value="Genomic_DNA"/>
</dbReference>
<proteinExistence type="inferred from homology"/>
<keyword evidence="3 7" id="KW-0732">Signal</keyword>
<comment type="function">
    <text evidence="7">TRAP proteins are part of a complex whose function is to bind calcium to the ER membrane and thereby regulate the retention of ER resident proteins. May be involved in the recycling of the translocation apparatus after completion of the translocation process or may function as a membrane-bound chaperone facilitating folding of translocated proteins.</text>
</comment>
<evidence type="ECO:0000313" key="9">
    <source>
        <dbReference type="EMBL" id="KAK8956398.1"/>
    </source>
</evidence>
<comment type="subunit">
    <text evidence="7">Heterotetramer of TRAP-alpha, TRAP-beta, TRAP-delta and TRAP-gamma.</text>
</comment>
<comment type="caution">
    <text evidence="9">The sequence shown here is derived from an EMBL/GenBank/DDBJ whole genome shotgun (WGS) entry which is preliminary data.</text>
</comment>
<feature type="transmembrane region" description="Helical" evidence="7">
    <location>
        <begin position="189"/>
        <end position="207"/>
    </location>
</feature>
<evidence type="ECO:0000256" key="7">
    <source>
        <dbReference type="RuleBase" id="RU368074"/>
    </source>
</evidence>
<sequence>METRVFSFVIAFLLIASPALHVVRSQVDTAEEVTEVEGGELGIVGDEVQDFTDGSLRPAPGVDTICVFPKNAARLVPAGEEKDILVGLHNEGESFLNVIVIRATLHLPYDHLMLVQNLTIQEFYNTSVPLFAQATFPYIFSVSKYLQPGSFDLVGTIVYEIDQQLYQSVFYNGTIEVIEASGFLTIESIFLVTLGIALVGLLGLWAYGRIQSLSKVNIYLSLCKLFVFLPILINNFRSLEFMHIRCQISVYGFFW</sequence>